<dbReference type="SMART" id="SM00052">
    <property type="entry name" value="EAL"/>
    <property type="match status" value="1"/>
</dbReference>
<dbReference type="SUPFAM" id="SSF141868">
    <property type="entry name" value="EAL domain-like"/>
    <property type="match status" value="1"/>
</dbReference>
<dbReference type="Pfam" id="PF00563">
    <property type="entry name" value="EAL"/>
    <property type="match status" value="1"/>
</dbReference>
<evidence type="ECO:0000313" key="4">
    <source>
        <dbReference type="EMBL" id="RDU97751.1"/>
    </source>
</evidence>
<dbReference type="Pfam" id="PF00990">
    <property type="entry name" value="GGDEF"/>
    <property type="match status" value="1"/>
</dbReference>
<dbReference type="InterPro" id="IPR001633">
    <property type="entry name" value="EAL_dom"/>
</dbReference>
<dbReference type="CDD" id="cd01948">
    <property type="entry name" value="EAL"/>
    <property type="match status" value="1"/>
</dbReference>
<dbReference type="AlphaFoldDB" id="A0A3D8JZG4"/>
<dbReference type="CDD" id="cd01949">
    <property type="entry name" value="GGDEF"/>
    <property type="match status" value="1"/>
</dbReference>
<dbReference type="InterPro" id="IPR000160">
    <property type="entry name" value="GGDEF_dom"/>
</dbReference>
<dbReference type="Gene3D" id="3.20.20.450">
    <property type="entry name" value="EAL domain"/>
    <property type="match status" value="1"/>
</dbReference>
<dbReference type="Pfam" id="PF13185">
    <property type="entry name" value="GAF_2"/>
    <property type="match status" value="1"/>
</dbReference>
<name>A0A3D8JZG4_9BURK</name>
<dbReference type="InterPro" id="IPR035919">
    <property type="entry name" value="EAL_sf"/>
</dbReference>
<dbReference type="Gene3D" id="3.30.70.270">
    <property type="match status" value="1"/>
</dbReference>
<dbReference type="PROSITE" id="PS50887">
    <property type="entry name" value="GGDEF"/>
    <property type="match status" value="1"/>
</dbReference>
<evidence type="ECO:0000259" key="2">
    <source>
        <dbReference type="PROSITE" id="PS50883"/>
    </source>
</evidence>
<dbReference type="InterPro" id="IPR003018">
    <property type="entry name" value="GAF"/>
</dbReference>
<feature type="domain" description="EAL" evidence="2">
    <location>
        <begin position="435"/>
        <end position="691"/>
    </location>
</feature>
<dbReference type="SMART" id="SM00065">
    <property type="entry name" value="GAF"/>
    <property type="match status" value="1"/>
</dbReference>
<dbReference type="PANTHER" id="PTHR44757:SF2">
    <property type="entry name" value="BIOFILM ARCHITECTURE MAINTENANCE PROTEIN MBAA"/>
    <property type="match status" value="1"/>
</dbReference>
<dbReference type="NCBIfam" id="TIGR00254">
    <property type="entry name" value="GGDEF"/>
    <property type="match status" value="1"/>
</dbReference>
<sequence>MYAACMMATVGACRICGSNPFLLDVMDTVNRSLDGEIARLKRRFERERQARLEAEAIAEHGLRELYQRQQEIALLESIAAASNQAVGIDDALELALQQICHYTQWPVGHAFHVDRDGDGKPASVSSRVWHLADGSRFAAFKDATLVFGEAADFGLPGRVLRSGAPAWVRDIGVDADFPRAMSAQIAGLHSAFGFPVLVGTEVVAILEFFAAQVTEPDAVLLRVMAQVGTQLGRVVERQRANDRLMFDAFHDALTGLPNRALLFERLQLVLDHSQHSRDYGFAVLFLDLDRFKAVNDSLGHLAGDALIVESARRLAGCVRRDGGRKRDDSLPSYDEGIVARLGGDEFTVLLEGVREASAALRVAARVQRALAVPFMVAGHKLVTSASIGIALSTTGYRAAEDILRDADIAMYRAKANGRGGCEVFDHVMGAQAGAALQLEAELREAIANGELMLAYQPIVLLRDGTICGFEALLRWRHPARGVIAPSTFLPVAEETGLIRPIGRWVLAEACRQIRLWQNEFPRESPLSISVNMSASQLSEGDFVDHVEQVLKATGVPPASLKLELTESTAMVDTERTVALLHGLRALGVQISLDDFGTGYSSLSYLRRLPIDTLKIDRSFVSGLEANPDNRHILETITMLARALGMDVVAEGPETAGEVASLAELECGYAQGYYFFRPLEPAAAAAALLAQNHRGPGTPLR</sequence>
<evidence type="ECO:0000259" key="3">
    <source>
        <dbReference type="PROSITE" id="PS50887"/>
    </source>
</evidence>
<dbReference type="InterPro" id="IPR043128">
    <property type="entry name" value="Rev_trsase/Diguanyl_cyclase"/>
</dbReference>
<feature type="domain" description="GGDEF" evidence="3">
    <location>
        <begin position="279"/>
        <end position="426"/>
    </location>
</feature>
<reference evidence="4 5" key="1">
    <citation type="submission" date="2018-08" db="EMBL/GenBank/DDBJ databases">
        <title>Paraburkholderia sp. DHOM06 isolated from forest soil.</title>
        <authorList>
            <person name="Gao Z.-H."/>
            <person name="Qiu L.-H."/>
        </authorList>
    </citation>
    <scope>NUCLEOTIDE SEQUENCE [LARGE SCALE GENOMIC DNA]</scope>
    <source>
        <strain evidence="4 5">DHOM06</strain>
    </source>
</reference>
<gene>
    <name evidence="4" type="ORF">DWV00_17980</name>
</gene>
<dbReference type="OrthoDB" id="9813903at2"/>
<evidence type="ECO:0000313" key="5">
    <source>
        <dbReference type="Proteomes" id="UP000256838"/>
    </source>
</evidence>
<protein>
    <submittedName>
        <fullName evidence="4">GGDEF domain-containing protein</fullName>
    </submittedName>
</protein>
<comment type="caution">
    <text evidence="4">The sequence shown here is derived from an EMBL/GenBank/DDBJ whole genome shotgun (WGS) entry which is preliminary data.</text>
</comment>
<dbReference type="PROSITE" id="PS50883">
    <property type="entry name" value="EAL"/>
    <property type="match status" value="1"/>
</dbReference>
<evidence type="ECO:0000256" key="1">
    <source>
        <dbReference type="SAM" id="Coils"/>
    </source>
</evidence>
<dbReference type="PANTHER" id="PTHR44757">
    <property type="entry name" value="DIGUANYLATE CYCLASE DGCP"/>
    <property type="match status" value="1"/>
</dbReference>
<dbReference type="InterPro" id="IPR029787">
    <property type="entry name" value="Nucleotide_cyclase"/>
</dbReference>
<keyword evidence="5" id="KW-1185">Reference proteome</keyword>
<dbReference type="SMART" id="SM00267">
    <property type="entry name" value="GGDEF"/>
    <property type="match status" value="1"/>
</dbReference>
<proteinExistence type="predicted"/>
<dbReference type="Proteomes" id="UP000256838">
    <property type="component" value="Unassembled WGS sequence"/>
</dbReference>
<accession>A0A3D8JZG4</accession>
<keyword evidence="1" id="KW-0175">Coiled coil</keyword>
<dbReference type="FunFam" id="3.20.20.450:FF:000001">
    <property type="entry name" value="Cyclic di-GMP phosphodiesterase yahA"/>
    <property type="match status" value="1"/>
</dbReference>
<dbReference type="SUPFAM" id="SSF55781">
    <property type="entry name" value="GAF domain-like"/>
    <property type="match status" value="1"/>
</dbReference>
<dbReference type="SUPFAM" id="SSF55073">
    <property type="entry name" value="Nucleotide cyclase"/>
    <property type="match status" value="1"/>
</dbReference>
<organism evidence="4 5">
    <name type="scientific">Trinickia dinghuensis</name>
    <dbReference type="NCBI Taxonomy" id="2291023"/>
    <lineage>
        <taxon>Bacteria</taxon>
        <taxon>Pseudomonadati</taxon>
        <taxon>Pseudomonadota</taxon>
        <taxon>Betaproteobacteria</taxon>
        <taxon>Burkholderiales</taxon>
        <taxon>Burkholderiaceae</taxon>
        <taxon>Trinickia</taxon>
    </lineage>
</organism>
<dbReference type="InterPro" id="IPR029016">
    <property type="entry name" value="GAF-like_dom_sf"/>
</dbReference>
<feature type="coiled-coil region" evidence="1">
    <location>
        <begin position="30"/>
        <end position="57"/>
    </location>
</feature>
<dbReference type="Gene3D" id="3.30.450.40">
    <property type="match status" value="1"/>
</dbReference>
<dbReference type="EMBL" id="QRGA01000009">
    <property type="protein sequence ID" value="RDU97751.1"/>
    <property type="molecule type" value="Genomic_DNA"/>
</dbReference>
<dbReference type="InterPro" id="IPR052155">
    <property type="entry name" value="Biofilm_reg_signaling"/>
</dbReference>